<evidence type="ECO:0008006" key="3">
    <source>
        <dbReference type="Google" id="ProtNLM"/>
    </source>
</evidence>
<protein>
    <recommendedName>
        <fullName evidence="3">Paired domain-containing protein</fullName>
    </recommendedName>
</protein>
<organism evidence="1 2">
    <name type="scientific">Parasitella parasitica</name>
    <dbReference type="NCBI Taxonomy" id="35722"/>
    <lineage>
        <taxon>Eukaryota</taxon>
        <taxon>Fungi</taxon>
        <taxon>Fungi incertae sedis</taxon>
        <taxon>Mucoromycota</taxon>
        <taxon>Mucoromycotina</taxon>
        <taxon>Mucoromycetes</taxon>
        <taxon>Mucorales</taxon>
        <taxon>Mucorineae</taxon>
        <taxon>Mucoraceae</taxon>
        <taxon>Parasitella</taxon>
    </lineage>
</organism>
<evidence type="ECO:0000313" key="2">
    <source>
        <dbReference type="Proteomes" id="UP000054107"/>
    </source>
</evidence>
<dbReference type="Proteomes" id="UP000054107">
    <property type="component" value="Unassembled WGS sequence"/>
</dbReference>
<dbReference type="Gene3D" id="1.10.10.10">
    <property type="entry name" value="Winged helix-like DNA-binding domain superfamily/Winged helix DNA-binding domain"/>
    <property type="match status" value="1"/>
</dbReference>
<gene>
    <name evidence="1" type="primary">PARPA_05222.1 scaffold 16505</name>
</gene>
<dbReference type="OrthoDB" id="2194526at2759"/>
<accession>A0A0B7N1U5</accession>
<dbReference type="SUPFAM" id="SSF46689">
    <property type="entry name" value="Homeodomain-like"/>
    <property type="match status" value="1"/>
</dbReference>
<name>A0A0B7N1U5_9FUNG</name>
<dbReference type="InterPro" id="IPR036388">
    <property type="entry name" value="WH-like_DNA-bd_sf"/>
</dbReference>
<reference evidence="1 2" key="1">
    <citation type="submission" date="2014-09" db="EMBL/GenBank/DDBJ databases">
        <authorList>
            <person name="Ellenberger Sabrina"/>
        </authorList>
    </citation>
    <scope>NUCLEOTIDE SEQUENCE [LARGE SCALE GENOMIC DNA]</scope>
    <source>
        <strain evidence="1 2">CBS 412.66</strain>
    </source>
</reference>
<dbReference type="EMBL" id="LN726018">
    <property type="protein sequence ID" value="CEP11397.1"/>
    <property type="molecule type" value="Genomic_DNA"/>
</dbReference>
<dbReference type="InterPro" id="IPR009057">
    <property type="entry name" value="Homeodomain-like_sf"/>
</dbReference>
<evidence type="ECO:0000313" key="1">
    <source>
        <dbReference type="EMBL" id="CEP11397.1"/>
    </source>
</evidence>
<proteinExistence type="predicted"/>
<keyword evidence="2" id="KW-1185">Reference proteome</keyword>
<dbReference type="AlphaFoldDB" id="A0A0B7N1U5"/>
<sequence length="205" mass="23288">MPKISSTKRITKSGRPYKKTTPELRQLIVDKWRSTNMSKAEISRLLEVAYTTVDSILKTFDREGRIEKKKTGTSRPTSLIKEKLRDQFDLSVSVMTIWKTIVKNIGFTLKRTKPVEEKSNDPTVLQKRRSFILKLAKGRIAYDKNCIFVDEASFNANLIRGEGRSKKGGESTVTTRSKRALNLTILAAISYQGAERVDDKIVSNM</sequence>